<proteinExistence type="predicted"/>
<name>A0A4E0QQS8_9GAMM</name>
<dbReference type="EMBL" id="JSZA02000141">
    <property type="protein sequence ID" value="TGO02410.1"/>
    <property type="molecule type" value="Genomic_DNA"/>
</dbReference>
<sequence>MSLFFKGQKKFSWEYNMVQKKKSRITRGKITYEEVIAMLKFDLMDTGRQLYDMGQHLDWYRIR</sequence>
<evidence type="ECO:0000313" key="2">
    <source>
        <dbReference type="Proteomes" id="UP000030428"/>
    </source>
</evidence>
<comment type="caution">
    <text evidence="1">The sequence shown here is derived from an EMBL/GenBank/DDBJ whole genome shotgun (WGS) entry which is preliminary data.</text>
</comment>
<gene>
    <name evidence="1" type="ORF">PN36_25555</name>
</gene>
<keyword evidence="2" id="KW-1185">Reference proteome</keyword>
<dbReference type="Proteomes" id="UP000030428">
    <property type="component" value="Unassembled WGS sequence"/>
</dbReference>
<evidence type="ECO:0000313" key="1">
    <source>
        <dbReference type="EMBL" id="TGO02410.1"/>
    </source>
</evidence>
<reference evidence="1 2" key="1">
    <citation type="journal article" date="2016" name="Front. Microbiol.">
        <title>Single-Cell (Meta-)Genomics of a Dimorphic Candidatus Thiomargarita nelsonii Reveals Genomic Plasticity.</title>
        <authorList>
            <person name="Flood B.E."/>
            <person name="Fliss P."/>
            <person name="Jones D.S."/>
            <person name="Dick G.J."/>
            <person name="Jain S."/>
            <person name="Kaster A.K."/>
            <person name="Winkel M."/>
            <person name="Mussmann M."/>
            <person name="Bailey J."/>
        </authorList>
    </citation>
    <scope>NUCLEOTIDE SEQUENCE [LARGE SCALE GENOMIC DNA]</scope>
    <source>
        <strain evidence="1">Hydrate Ridge</strain>
    </source>
</reference>
<dbReference type="AlphaFoldDB" id="A0A4E0QQS8"/>
<protein>
    <submittedName>
        <fullName evidence="1">Uncharacterized protein</fullName>
    </submittedName>
</protein>
<accession>A0A4E0QQS8</accession>
<organism evidence="1 2">
    <name type="scientific">Candidatus Thiomargarita nelsonii</name>
    <dbReference type="NCBI Taxonomy" id="1003181"/>
    <lineage>
        <taxon>Bacteria</taxon>
        <taxon>Pseudomonadati</taxon>
        <taxon>Pseudomonadota</taxon>
        <taxon>Gammaproteobacteria</taxon>
        <taxon>Thiotrichales</taxon>
        <taxon>Thiotrichaceae</taxon>
        <taxon>Thiomargarita</taxon>
    </lineage>
</organism>